<gene>
    <name evidence="4" type="ORF">SAMN04488541_100647</name>
</gene>
<feature type="chain" id="PRO_5011698679" description="DUF4174 domain-containing protein" evidence="2">
    <location>
        <begin position="23"/>
        <end position="144"/>
    </location>
</feature>
<evidence type="ECO:0000313" key="4">
    <source>
        <dbReference type="EMBL" id="SFE75023.1"/>
    </source>
</evidence>
<feature type="signal peptide" evidence="2">
    <location>
        <begin position="1"/>
        <end position="22"/>
    </location>
</feature>
<protein>
    <recommendedName>
        <fullName evidence="3">DUF4174 domain-containing protein</fullName>
    </recommendedName>
</protein>
<keyword evidence="1 2" id="KW-0732">Signal</keyword>
<dbReference type="Pfam" id="PF13778">
    <property type="entry name" value="DUF4174"/>
    <property type="match status" value="1"/>
</dbReference>
<name>A0A1I2D4N4_9BACT</name>
<sequence>MSKIIKTVALLLCIPMLTFSQSEDILQPYIWKNRLLLVFATSDKTLDYQQQMSIIAKASTGFAERHLIVFSFFENRGISPTHQNLDFHTCKKLYEKFRISKDNFTVVLIGKDGGEKYRKNTILTSEELFAIIDAMPMRKAEMKN</sequence>
<reference evidence="4 5" key="1">
    <citation type="submission" date="2016-10" db="EMBL/GenBank/DDBJ databases">
        <authorList>
            <person name="de Groot N.N."/>
        </authorList>
    </citation>
    <scope>NUCLEOTIDE SEQUENCE [LARGE SCALE GENOMIC DNA]</scope>
    <source>
        <strain>GEY</strain>
        <strain evidence="5">DSM 9560</strain>
    </source>
</reference>
<dbReference type="EMBL" id="FONY01000006">
    <property type="protein sequence ID" value="SFE75023.1"/>
    <property type="molecule type" value="Genomic_DNA"/>
</dbReference>
<dbReference type="STRING" id="1003.SAMN04488541_100647"/>
<proteinExistence type="predicted"/>
<accession>A0A1I2D4N4</accession>
<feature type="domain" description="DUF4174" evidence="3">
    <location>
        <begin position="26"/>
        <end position="141"/>
    </location>
</feature>
<evidence type="ECO:0000313" key="5">
    <source>
        <dbReference type="Proteomes" id="UP000199513"/>
    </source>
</evidence>
<dbReference type="Proteomes" id="UP000199513">
    <property type="component" value="Unassembled WGS sequence"/>
</dbReference>
<dbReference type="InterPro" id="IPR025232">
    <property type="entry name" value="DUF4174"/>
</dbReference>
<evidence type="ECO:0000259" key="3">
    <source>
        <dbReference type="Pfam" id="PF13778"/>
    </source>
</evidence>
<dbReference type="RefSeq" id="WP_091540936.1">
    <property type="nucleotide sequence ID" value="NZ_FONY01000006.1"/>
</dbReference>
<keyword evidence="5" id="KW-1185">Reference proteome</keyword>
<organism evidence="4 5">
    <name type="scientific">Thermoflexibacter ruber</name>
    <dbReference type="NCBI Taxonomy" id="1003"/>
    <lineage>
        <taxon>Bacteria</taxon>
        <taxon>Pseudomonadati</taxon>
        <taxon>Bacteroidota</taxon>
        <taxon>Cytophagia</taxon>
        <taxon>Cytophagales</taxon>
        <taxon>Thermoflexibacteraceae</taxon>
        <taxon>Thermoflexibacter</taxon>
    </lineage>
</organism>
<dbReference type="OrthoDB" id="7362103at2"/>
<dbReference type="AlphaFoldDB" id="A0A1I2D4N4"/>
<evidence type="ECO:0000256" key="1">
    <source>
        <dbReference type="ARBA" id="ARBA00022729"/>
    </source>
</evidence>
<evidence type="ECO:0000256" key="2">
    <source>
        <dbReference type="SAM" id="SignalP"/>
    </source>
</evidence>